<sequence>MERVALLSWRLHRITRYESETIALSQKRVEGGIHRRARFLRSIEENPYAATHPEDVRFEAKYSRKTHNALKRFRSLKPTNTLKGEDASSVVWAVLMVAQKTVEQKINVPLNRSAVATLKAHRLRQNEKRLRLGALWED</sequence>
<protein>
    <submittedName>
        <fullName evidence="1">Uncharacterized protein</fullName>
    </submittedName>
</protein>
<gene>
    <name evidence="1" type="ORF">AVDCRST_MAG55-1293</name>
</gene>
<name>A0A6J4PBV8_9ACTN</name>
<dbReference type="EMBL" id="CADCUZ010000052">
    <property type="protein sequence ID" value="CAA9410278.1"/>
    <property type="molecule type" value="Genomic_DNA"/>
</dbReference>
<dbReference type="AlphaFoldDB" id="A0A6J4PBV8"/>
<accession>A0A6J4PBV8</accession>
<proteinExistence type="predicted"/>
<reference evidence="1" key="1">
    <citation type="submission" date="2020-02" db="EMBL/GenBank/DDBJ databases">
        <authorList>
            <person name="Meier V. D."/>
        </authorList>
    </citation>
    <scope>NUCLEOTIDE SEQUENCE</scope>
    <source>
        <strain evidence="1">AVDCRST_MAG55</strain>
    </source>
</reference>
<organism evidence="1">
    <name type="scientific">uncultured Rubrobacteraceae bacterium</name>
    <dbReference type="NCBI Taxonomy" id="349277"/>
    <lineage>
        <taxon>Bacteria</taxon>
        <taxon>Bacillati</taxon>
        <taxon>Actinomycetota</taxon>
        <taxon>Rubrobacteria</taxon>
        <taxon>Rubrobacterales</taxon>
        <taxon>Rubrobacteraceae</taxon>
        <taxon>environmental samples</taxon>
    </lineage>
</organism>
<evidence type="ECO:0000313" key="1">
    <source>
        <dbReference type="EMBL" id="CAA9410278.1"/>
    </source>
</evidence>